<dbReference type="AlphaFoldDB" id="U4KK52"/>
<name>U4KK52_ALTPJ</name>
<dbReference type="InterPro" id="IPR000182">
    <property type="entry name" value="GNAT_dom"/>
</dbReference>
<evidence type="ECO:0000313" key="2">
    <source>
        <dbReference type="EMBL" id="CCV63897.1"/>
    </source>
</evidence>
<dbReference type="PANTHER" id="PTHR39173">
    <property type="entry name" value="ACETYLTRANSFERASE"/>
    <property type="match status" value="1"/>
</dbReference>
<dbReference type="HOGENOM" id="CLU_113231_1_0_14"/>
<reference evidence="2 3" key="1">
    <citation type="journal article" date="2013" name="J. Mol. Microbiol. Biotechnol.">
        <title>Analysis of the Complete Genomes of Acholeplasma brassicae , A. palmae and A. laidlawii and Their Comparison to the Obligate Parasites from ' Candidatus Phytoplasma'.</title>
        <authorList>
            <person name="Kube M."/>
            <person name="Siewert C."/>
            <person name="Migdoll A.M."/>
            <person name="Duduk B."/>
            <person name="Holz S."/>
            <person name="Rabus R."/>
            <person name="Seemuller E."/>
            <person name="Mitrovic J."/>
            <person name="Muller I."/>
            <person name="Buttner C."/>
            <person name="Reinhardt R."/>
        </authorList>
    </citation>
    <scope>NUCLEOTIDE SEQUENCE [LARGE SCALE GENOMIC DNA]</scope>
    <source>
        <strain evidence="2 3">J233</strain>
    </source>
</reference>
<keyword evidence="2" id="KW-0808">Transferase</keyword>
<dbReference type="Gene3D" id="3.40.630.30">
    <property type="match status" value="1"/>
</dbReference>
<evidence type="ECO:0000259" key="1">
    <source>
        <dbReference type="PROSITE" id="PS51186"/>
    </source>
</evidence>
<dbReference type="SUPFAM" id="SSF55729">
    <property type="entry name" value="Acyl-CoA N-acyltransferases (Nat)"/>
    <property type="match status" value="1"/>
</dbReference>
<organism evidence="2 3">
    <name type="scientific">Alteracholeplasma palmae (strain ATCC 49389 / J233)</name>
    <name type="common">Acholeplasma palmae</name>
    <dbReference type="NCBI Taxonomy" id="1318466"/>
    <lineage>
        <taxon>Bacteria</taxon>
        <taxon>Bacillati</taxon>
        <taxon>Mycoplasmatota</taxon>
        <taxon>Mollicutes</taxon>
        <taxon>Acholeplasmatales</taxon>
        <taxon>Acholeplasmataceae</taxon>
        <taxon>Acholeplasma</taxon>
    </lineage>
</organism>
<keyword evidence="3" id="KW-1185">Reference proteome</keyword>
<sequence>MEKLYLRLMKLEAKEIVLDFIKEMIEHASDIHGLWYTHEETFEKMYEAIQKHSIIKYEGYEQKTPIKYQYLLMSEKTNKLIGVISIRPYLNRSLDESFGGNIGYSIRPSERKKGYATEGLRLAVLETKKINPKDPVMVCCNKYNIGSKKAILNNGGILKEEKNALISEQKYLIY</sequence>
<dbReference type="EMBL" id="FO681347">
    <property type="protein sequence ID" value="CCV63897.1"/>
    <property type="molecule type" value="Genomic_DNA"/>
</dbReference>
<dbReference type="PANTHER" id="PTHR39173:SF1">
    <property type="entry name" value="ACETYLTRANSFERASE"/>
    <property type="match status" value="1"/>
</dbReference>
<dbReference type="InterPro" id="IPR016181">
    <property type="entry name" value="Acyl_CoA_acyltransferase"/>
</dbReference>
<dbReference type="Pfam" id="PF13302">
    <property type="entry name" value="Acetyltransf_3"/>
    <property type="match status" value="1"/>
</dbReference>
<gene>
    <name evidence="2" type="ORF">BN85403200</name>
</gene>
<evidence type="ECO:0000313" key="3">
    <source>
        <dbReference type="Proteomes" id="UP000032740"/>
    </source>
</evidence>
<dbReference type="Proteomes" id="UP000032740">
    <property type="component" value="Chromosome"/>
</dbReference>
<protein>
    <submittedName>
        <fullName evidence="2">GCN5-related N-acetyltransferase</fullName>
    </submittedName>
</protein>
<dbReference type="STRING" id="1318466.BN85403200"/>
<dbReference type="GO" id="GO:0016747">
    <property type="term" value="F:acyltransferase activity, transferring groups other than amino-acyl groups"/>
    <property type="evidence" value="ECO:0007669"/>
    <property type="project" value="InterPro"/>
</dbReference>
<proteinExistence type="predicted"/>
<dbReference type="OrthoDB" id="9797989at2"/>
<dbReference type="KEGG" id="apal:BN85403200"/>
<dbReference type="RefSeq" id="WP_026656156.1">
    <property type="nucleotide sequence ID" value="NC_022538.1"/>
</dbReference>
<accession>U4KK52</accession>
<feature type="domain" description="N-acetyltransferase" evidence="1">
    <location>
        <begin position="19"/>
        <end position="173"/>
    </location>
</feature>
<dbReference type="PROSITE" id="PS51186">
    <property type="entry name" value="GNAT"/>
    <property type="match status" value="1"/>
</dbReference>